<dbReference type="PANTHER" id="PTHR18952">
    <property type="entry name" value="CARBONIC ANHYDRASE"/>
    <property type="match status" value="1"/>
</dbReference>
<keyword evidence="4" id="KW-0862">Zinc</keyword>
<keyword evidence="3" id="KW-0479">Metal-binding</keyword>
<dbReference type="CDD" id="cd03124">
    <property type="entry name" value="alpha_CA_prokaryotic_like"/>
    <property type="match status" value="1"/>
</dbReference>
<dbReference type="InterPro" id="IPR036398">
    <property type="entry name" value="CA_dom_sf"/>
</dbReference>
<dbReference type="InterPro" id="IPR001148">
    <property type="entry name" value="CA_dom"/>
</dbReference>
<accession>A0ABU3KKI9</accession>
<dbReference type="InterPro" id="IPR023561">
    <property type="entry name" value="Carbonic_anhydrase_a-class"/>
</dbReference>
<feature type="chain" id="PRO_5045961117" description="carbonic anhydrase" evidence="8">
    <location>
        <begin position="34"/>
        <end position="372"/>
    </location>
</feature>
<feature type="compositionally biased region" description="Polar residues" evidence="7">
    <location>
        <begin position="99"/>
        <end position="113"/>
    </location>
</feature>
<dbReference type="RefSeq" id="WP_313874065.1">
    <property type="nucleotide sequence ID" value="NZ_JAVBIK010000001.1"/>
</dbReference>
<dbReference type="Pfam" id="PF00194">
    <property type="entry name" value="Carb_anhydrase"/>
    <property type="match status" value="1"/>
</dbReference>
<feature type="domain" description="Alpha-carbonic anhydrase" evidence="9">
    <location>
        <begin position="147"/>
        <end position="372"/>
    </location>
</feature>
<dbReference type="EMBL" id="JAVBIK010000001">
    <property type="protein sequence ID" value="MDT7518295.1"/>
    <property type="molecule type" value="Genomic_DNA"/>
</dbReference>
<comment type="similarity">
    <text evidence="1">Belongs to the alpha-carbonic anhydrase family.</text>
</comment>
<protein>
    <recommendedName>
        <fullName evidence="2">carbonic anhydrase</fullName>
        <ecNumber evidence="2">4.2.1.1</ecNumber>
    </recommendedName>
</protein>
<feature type="signal peptide" evidence="8">
    <location>
        <begin position="1"/>
        <end position="33"/>
    </location>
</feature>
<dbReference type="EC" id="4.2.1.1" evidence="2"/>
<evidence type="ECO:0000313" key="11">
    <source>
        <dbReference type="Proteomes" id="UP001321700"/>
    </source>
</evidence>
<comment type="catalytic activity">
    <reaction evidence="6">
        <text>hydrogencarbonate + H(+) = CO2 + H2O</text>
        <dbReference type="Rhea" id="RHEA:10748"/>
        <dbReference type="ChEBI" id="CHEBI:15377"/>
        <dbReference type="ChEBI" id="CHEBI:15378"/>
        <dbReference type="ChEBI" id="CHEBI:16526"/>
        <dbReference type="ChEBI" id="CHEBI:17544"/>
        <dbReference type="EC" id="4.2.1.1"/>
    </reaction>
</comment>
<feature type="region of interest" description="Disordered" evidence="7">
    <location>
        <begin position="81"/>
        <end position="113"/>
    </location>
</feature>
<comment type="caution">
    <text evidence="10">The sequence shown here is derived from an EMBL/GenBank/DDBJ whole genome shotgun (WGS) entry which is preliminary data.</text>
</comment>
<evidence type="ECO:0000256" key="8">
    <source>
        <dbReference type="SAM" id="SignalP"/>
    </source>
</evidence>
<evidence type="ECO:0000256" key="4">
    <source>
        <dbReference type="ARBA" id="ARBA00022833"/>
    </source>
</evidence>
<dbReference type="SUPFAM" id="SSF51069">
    <property type="entry name" value="Carbonic anhydrase"/>
    <property type="match status" value="1"/>
</dbReference>
<keyword evidence="11" id="KW-1185">Reference proteome</keyword>
<evidence type="ECO:0000259" key="9">
    <source>
        <dbReference type="PROSITE" id="PS51144"/>
    </source>
</evidence>
<evidence type="ECO:0000256" key="5">
    <source>
        <dbReference type="ARBA" id="ARBA00023239"/>
    </source>
</evidence>
<dbReference type="Gene3D" id="3.10.200.10">
    <property type="entry name" value="Alpha carbonic anhydrase"/>
    <property type="match status" value="1"/>
</dbReference>
<evidence type="ECO:0000256" key="6">
    <source>
        <dbReference type="ARBA" id="ARBA00048348"/>
    </source>
</evidence>
<evidence type="ECO:0000313" key="10">
    <source>
        <dbReference type="EMBL" id="MDT7518295.1"/>
    </source>
</evidence>
<keyword evidence="8" id="KW-0732">Signal</keyword>
<organism evidence="10 11">
    <name type="scientific">Rhodoferax potami</name>
    <dbReference type="NCBI Taxonomy" id="3068338"/>
    <lineage>
        <taxon>Bacteria</taxon>
        <taxon>Pseudomonadati</taxon>
        <taxon>Pseudomonadota</taxon>
        <taxon>Betaproteobacteria</taxon>
        <taxon>Burkholderiales</taxon>
        <taxon>Comamonadaceae</taxon>
        <taxon>Rhodoferax</taxon>
    </lineage>
</organism>
<keyword evidence="5" id="KW-0456">Lyase</keyword>
<reference evidence="10 11" key="1">
    <citation type="submission" date="2023-08" db="EMBL/GenBank/DDBJ databases">
        <title>Rhodoferax potami sp. nov. and Rhodoferax mekongensis sp. nov., isolated from the Mekong River in Thailand.</title>
        <authorList>
            <person name="Kitikhun S."/>
            <person name="Charoenyingcharoen P."/>
            <person name="Siriarchawattana P."/>
            <person name="Likhitrattanapisal S."/>
            <person name="Nilsakha T."/>
            <person name="Chanpet A."/>
            <person name="Rattanawaree P."/>
            <person name="Ingsriswang S."/>
        </authorList>
    </citation>
    <scope>NUCLEOTIDE SEQUENCE [LARGE SCALE GENOMIC DNA]</scope>
    <source>
        <strain evidence="10 11">TBRC 17660</strain>
    </source>
</reference>
<proteinExistence type="inferred from homology"/>
<gene>
    <name evidence="10" type="ORF">RAE19_06040</name>
</gene>
<dbReference type="PROSITE" id="PS51144">
    <property type="entry name" value="ALPHA_CA_2"/>
    <property type="match status" value="1"/>
</dbReference>
<dbReference type="InterPro" id="IPR041891">
    <property type="entry name" value="Alpha_CA_prokaryot-like"/>
</dbReference>
<name>A0ABU3KKI9_9BURK</name>
<dbReference type="PANTHER" id="PTHR18952:SF265">
    <property type="entry name" value="CARBONIC ANHYDRASE"/>
    <property type="match status" value="1"/>
</dbReference>
<sequence length="372" mass="40273">MIPRPPERYRPRLRPMRLVALLAAGLCLAPVWANDAKPAKKPVVGEISATSASNPKEVGDQLREALGKDVMGKKKLLINVSKVPGAGGSPSGPPRNKAPSKSSDASGSGGQNSRQYIEARAAAMAGTSIGPALPVLAAPAGMPAAPPIWSYEGDSGPQAWGQLRPDYQLCANGQRQSPINIEEGSTLQGPAEPIEFSDLPSQGVVINTGRTIRVDVDGVNSMFVRGSRYRLVHVDFHSPSEMAINYRRFSMVAHLHHQNEQGQLAIVAVSLDPGEPNPLIEKVWTYMPLDVGDRVEMPRSTLNLSELLPSDTRYFQYMGSLTTPPCTEGVLWLVLKQPAALSAQQLRLFTQLYPQNARPVQRTNGRPVREAQ</sequence>
<evidence type="ECO:0000256" key="2">
    <source>
        <dbReference type="ARBA" id="ARBA00012925"/>
    </source>
</evidence>
<evidence type="ECO:0000256" key="1">
    <source>
        <dbReference type="ARBA" id="ARBA00010718"/>
    </source>
</evidence>
<evidence type="ECO:0000256" key="7">
    <source>
        <dbReference type="SAM" id="MobiDB-lite"/>
    </source>
</evidence>
<dbReference type="Proteomes" id="UP001321700">
    <property type="component" value="Unassembled WGS sequence"/>
</dbReference>
<dbReference type="SMART" id="SM01057">
    <property type="entry name" value="Carb_anhydrase"/>
    <property type="match status" value="1"/>
</dbReference>
<evidence type="ECO:0000256" key="3">
    <source>
        <dbReference type="ARBA" id="ARBA00022723"/>
    </source>
</evidence>